<feature type="region of interest" description="Disordered" evidence="1">
    <location>
        <begin position="74"/>
        <end position="102"/>
    </location>
</feature>
<evidence type="ECO:0000313" key="2">
    <source>
        <dbReference type="EMBL" id="KAK1121546.1"/>
    </source>
</evidence>
<feature type="compositionally biased region" description="Basic and acidic residues" evidence="1">
    <location>
        <begin position="74"/>
        <end position="85"/>
    </location>
</feature>
<dbReference type="Proteomes" id="UP001177670">
    <property type="component" value="Unassembled WGS sequence"/>
</dbReference>
<evidence type="ECO:0000256" key="1">
    <source>
        <dbReference type="SAM" id="MobiDB-lite"/>
    </source>
</evidence>
<comment type="caution">
    <text evidence="2">The sequence shown here is derived from an EMBL/GenBank/DDBJ whole genome shotgun (WGS) entry which is preliminary data.</text>
</comment>
<accession>A0AA40FLY9</accession>
<dbReference type="EMBL" id="JAHYIQ010000026">
    <property type="protein sequence ID" value="KAK1121546.1"/>
    <property type="molecule type" value="Genomic_DNA"/>
</dbReference>
<keyword evidence="3" id="KW-1185">Reference proteome</keyword>
<organism evidence="2 3">
    <name type="scientific">Melipona bicolor</name>
    <dbReference type="NCBI Taxonomy" id="60889"/>
    <lineage>
        <taxon>Eukaryota</taxon>
        <taxon>Metazoa</taxon>
        <taxon>Ecdysozoa</taxon>
        <taxon>Arthropoda</taxon>
        <taxon>Hexapoda</taxon>
        <taxon>Insecta</taxon>
        <taxon>Pterygota</taxon>
        <taxon>Neoptera</taxon>
        <taxon>Endopterygota</taxon>
        <taxon>Hymenoptera</taxon>
        <taxon>Apocrita</taxon>
        <taxon>Aculeata</taxon>
        <taxon>Apoidea</taxon>
        <taxon>Anthophila</taxon>
        <taxon>Apidae</taxon>
        <taxon>Melipona</taxon>
    </lineage>
</organism>
<evidence type="ECO:0000313" key="3">
    <source>
        <dbReference type="Proteomes" id="UP001177670"/>
    </source>
</evidence>
<proteinExistence type="predicted"/>
<protein>
    <submittedName>
        <fullName evidence="2">Uncharacterized protein</fullName>
    </submittedName>
</protein>
<sequence length="184" mass="20508">MRGVVRPIAAPGFPPGASRQFNVCHDGERLLSTEFPTSVGVSTGLECMFLEIRPLISRTSLTIAINAQGCNRSYKKETTKEKHSNDDDDDDDGGRKGGTHDGSNTVSVFEFHQFRLITFCCPYLDRAQPISRADRWLGAEWLDVRTGLRLPRSDIDHSAVFLSTLTHTGAPDLIYPDQRERRTG</sequence>
<gene>
    <name evidence="2" type="ORF">K0M31_010345</name>
</gene>
<name>A0AA40FLY9_9HYME</name>
<dbReference type="AlphaFoldDB" id="A0AA40FLY9"/>
<reference evidence="2" key="1">
    <citation type="submission" date="2021-10" db="EMBL/GenBank/DDBJ databases">
        <title>Melipona bicolor Genome sequencing and assembly.</title>
        <authorList>
            <person name="Araujo N.S."/>
            <person name="Arias M.C."/>
        </authorList>
    </citation>
    <scope>NUCLEOTIDE SEQUENCE</scope>
    <source>
        <strain evidence="2">USP_2M_L1-L4_2017</strain>
        <tissue evidence="2">Whole body</tissue>
    </source>
</reference>